<gene>
    <name evidence="1" type="ORF">J596_0648</name>
</gene>
<organism evidence="1">
    <name type="scientific">Acinetobacter baumannii 21072</name>
    <dbReference type="NCBI Taxonomy" id="1310697"/>
    <lineage>
        <taxon>Bacteria</taxon>
        <taxon>Pseudomonadati</taxon>
        <taxon>Pseudomonadota</taxon>
        <taxon>Gammaproteobacteria</taxon>
        <taxon>Moraxellales</taxon>
        <taxon>Moraxellaceae</taxon>
        <taxon>Acinetobacter</taxon>
        <taxon>Acinetobacter calcoaceticus/baumannii complex</taxon>
    </lineage>
</organism>
<proteinExistence type="predicted"/>
<dbReference type="AlphaFoldDB" id="A0A062IS00"/>
<dbReference type="PATRIC" id="fig|1310697.3.peg.608"/>
<sequence>MFQIAWRNQLNCHFYLIHRHSYQKKYSSKKSSATIIATKNTFLVIFNQYFFNTKMPYLVLKVVL</sequence>
<dbReference type="EMBL" id="JMOD01000007">
    <property type="protein sequence ID" value="KCY21621.1"/>
    <property type="molecule type" value="Genomic_DNA"/>
</dbReference>
<name>A0A062IS00_ACIBA</name>
<comment type="caution">
    <text evidence="1">The sequence shown here is derived from an EMBL/GenBank/DDBJ whole genome shotgun (WGS) entry which is preliminary data.</text>
</comment>
<protein>
    <submittedName>
        <fullName evidence="1">Uncharacterized protein</fullName>
    </submittedName>
</protein>
<reference evidence="1" key="1">
    <citation type="submission" date="2014-04" db="EMBL/GenBank/DDBJ databases">
        <title>Comparative genomics and transcriptomics to identify genetic mechanisms underlying the emergence of carbapenem resistant Acinetobacter baumannii (CRAb).</title>
        <authorList>
            <person name="Harris A.D."/>
            <person name="Johnson K.J."/>
            <person name="George J."/>
            <person name="Nadendla S."/>
            <person name="Daugherty S.C."/>
            <person name="Parankush S."/>
            <person name="Sadzewicz L."/>
            <person name="Tallon L."/>
            <person name="Sengamalay N."/>
            <person name="Hazen T.H."/>
            <person name="Rasko D.A."/>
        </authorList>
    </citation>
    <scope>NUCLEOTIDE SEQUENCE [LARGE SCALE GENOMIC DNA]</scope>
    <source>
        <strain evidence="1">21072</strain>
    </source>
</reference>
<accession>A0A062IS00</accession>
<dbReference type="Proteomes" id="UP000027327">
    <property type="component" value="Unassembled WGS sequence"/>
</dbReference>
<evidence type="ECO:0000313" key="1">
    <source>
        <dbReference type="EMBL" id="KCY21621.1"/>
    </source>
</evidence>